<accession>A0ABW7JIM0</accession>
<organism evidence="1 2">
    <name type="scientific">Antrihabitans spumae</name>
    <dbReference type="NCBI Taxonomy" id="3373370"/>
    <lineage>
        <taxon>Bacteria</taxon>
        <taxon>Bacillati</taxon>
        <taxon>Actinomycetota</taxon>
        <taxon>Actinomycetes</taxon>
        <taxon>Mycobacteriales</taxon>
        <taxon>Nocardiaceae</taxon>
        <taxon>Antrihabitans</taxon>
    </lineage>
</organism>
<reference evidence="1 2" key="1">
    <citation type="submission" date="2024-10" db="EMBL/GenBank/DDBJ databases">
        <authorList>
            <person name="Riesco R."/>
        </authorList>
    </citation>
    <scope>NUCLEOTIDE SEQUENCE [LARGE SCALE GENOMIC DNA]</scope>
    <source>
        <strain evidence="1 2">NCIMB 15449</strain>
    </source>
</reference>
<name>A0ABW7JIM0_9NOCA</name>
<proteinExistence type="predicted"/>
<sequence>MAYLYAEQFTEDPIEVTLSPGARPGDEKVRIKLGNAVIRMDVAEAVDLVDGVIAALAQVEPTREIRRDETAVREQADVRESL</sequence>
<gene>
    <name evidence="1" type="ORF">ACHIPZ_04935</name>
</gene>
<dbReference type="Proteomes" id="UP001609175">
    <property type="component" value="Unassembled WGS sequence"/>
</dbReference>
<protein>
    <submittedName>
        <fullName evidence="1">Uncharacterized protein</fullName>
    </submittedName>
</protein>
<dbReference type="EMBL" id="JBIMSO010000024">
    <property type="protein sequence ID" value="MFH5207563.1"/>
    <property type="molecule type" value="Genomic_DNA"/>
</dbReference>
<evidence type="ECO:0000313" key="2">
    <source>
        <dbReference type="Proteomes" id="UP001609175"/>
    </source>
</evidence>
<dbReference type="RefSeq" id="WP_395112962.1">
    <property type="nucleotide sequence ID" value="NZ_JBIMSO010000024.1"/>
</dbReference>
<comment type="caution">
    <text evidence="1">The sequence shown here is derived from an EMBL/GenBank/DDBJ whole genome shotgun (WGS) entry which is preliminary data.</text>
</comment>
<evidence type="ECO:0000313" key="1">
    <source>
        <dbReference type="EMBL" id="MFH5207563.1"/>
    </source>
</evidence>